<keyword evidence="3" id="KW-1185">Reference proteome</keyword>
<feature type="region of interest" description="Disordered" evidence="1">
    <location>
        <begin position="1"/>
        <end position="79"/>
    </location>
</feature>
<organism evidence="2 3">
    <name type="scientific">Ascobolus immersus RN42</name>
    <dbReference type="NCBI Taxonomy" id="1160509"/>
    <lineage>
        <taxon>Eukaryota</taxon>
        <taxon>Fungi</taxon>
        <taxon>Dikarya</taxon>
        <taxon>Ascomycota</taxon>
        <taxon>Pezizomycotina</taxon>
        <taxon>Pezizomycetes</taxon>
        <taxon>Pezizales</taxon>
        <taxon>Ascobolaceae</taxon>
        <taxon>Ascobolus</taxon>
    </lineage>
</organism>
<dbReference type="Proteomes" id="UP000275078">
    <property type="component" value="Unassembled WGS sequence"/>
</dbReference>
<dbReference type="AlphaFoldDB" id="A0A3N4HIK1"/>
<feature type="compositionally biased region" description="Basic and acidic residues" evidence="1">
    <location>
        <begin position="34"/>
        <end position="50"/>
    </location>
</feature>
<protein>
    <submittedName>
        <fullName evidence="2">Uncharacterized protein</fullName>
    </submittedName>
</protein>
<evidence type="ECO:0000313" key="3">
    <source>
        <dbReference type="Proteomes" id="UP000275078"/>
    </source>
</evidence>
<name>A0A3N4HIK1_ASCIM</name>
<sequence>MDPSRNTNQQNQSINEDDVPDQHLRQPAHAAPGRRLDGSDLRDPPGHDASFRGFGPRRQRTQPEATSMHPALPPGHQFARSLTDPQAVAFSFNANPNFSDMAPSSVDYSIFPLTDPSSAGYPICPSADPSSLGYPIFPPADPSSVGNPNFQTMVASSVLYPNLPPADPSSVGNPNFQTMNASSVLYPNFPPTDPSSVGYPSFQTIDASSVGYPNFLPTEPVLLGYEYAFEPAPGTLDLDPAGYYGDWLGTQVELPGATEERREQPARPPPIRRREDRGTEKNDRSRSPEDGQLERHDTESRHDYGQALPSATAATKLRDIKTVHEREYEDFIKDVDSQGIRRLFEEIPIHTTFKTSPTGLGLSVKCTLCPFYTDHTDFSDGYRAHVDARRKCPGNYNFCQTWYCNEASRVSHEKNADKSHLTTTFYGCYNHSGCSERLESVAEAVEHRKLKAQRAPDGWVCDDVEETYYAYGDANGSYQEYKLELHDYSECKEGEPPKKLQGCGCHGASRYQGRKNDPIDNKRRHQNELSCKRCGRHFGRMEWLQHHGRPVNKKICDAAKQKRDALNQVTS</sequence>
<gene>
    <name evidence="2" type="ORF">BJ508DRAFT_313474</name>
</gene>
<dbReference type="EMBL" id="ML119811">
    <property type="protein sequence ID" value="RPA73765.1"/>
    <property type="molecule type" value="Genomic_DNA"/>
</dbReference>
<feature type="compositionally biased region" description="Basic and acidic residues" evidence="1">
    <location>
        <begin position="272"/>
        <end position="304"/>
    </location>
</feature>
<reference evidence="2 3" key="1">
    <citation type="journal article" date="2018" name="Nat. Ecol. Evol.">
        <title>Pezizomycetes genomes reveal the molecular basis of ectomycorrhizal truffle lifestyle.</title>
        <authorList>
            <person name="Murat C."/>
            <person name="Payen T."/>
            <person name="Noel B."/>
            <person name="Kuo A."/>
            <person name="Morin E."/>
            <person name="Chen J."/>
            <person name="Kohler A."/>
            <person name="Krizsan K."/>
            <person name="Balestrini R."/>
            <person name="Da Silva C."/>
            <person name="Montanini B."/>
            <person name="Hainaut M."/>
            <person name="Levati E."/>
            <person name="Barry K.W."/>
            <person name="Belfiori B."/>
            <person name="Cichocki N."/>
            <person name="Clum A."/>
            <person name="Dockter R.B."/>
            <person name="Fauchery L."/>
            <person name="Guy J."/>
            <person name="Iotti M."/>
            <person name="Le Tacon F."/>
            <person name="Lindquist E.A."/>
            <person name="Lipzen A."/>
            <person name="Malagnac F."/>
            <person name="Mello A."/>
            <person name="Molinier V."/>
            <person name="Miyauchi S."/>
            <person name="Poulain J."/>
            <person name="Riccioni C."/>
            <person name="Rubini A."/>
            <person name="Sitrit Y."/>
            <person name="Splivallo R."/>
            <person name="Traeger S."/>
            <person name="Wang M."/>
            <person name="Zifcakova L."/>
            <person name="Wipf D."/>
            <person name="Zambonelli A."/>
            <person name="Paolocci F."/>
            <person name="Nowrousian M."/>
            <person name="Ottonello S."/>
            <person name="Baldrian P."/>
            <person name="Spatafora J.W."/>
            <person name="Henrissat B."/>
            <person name="Nagy L.G."/>
            <person name="Aury J.M."/>
            <person name="Wincker P."/>
            <person name="Grigoriev I.V."/>
            <person name="Bonfante P."/>
            <person name="Martin F.M."/>
        </authorList>
    </citation>
    <scope>NUCLEOTIDE SEQUENCE [LARGE SCALE GENOMIC DNA]</scope>
    <source>
        <strain evidence="2 3">RN42</strain>
    </source>
</reference>
<feature type="region of interest" description="Disordered" evidence="1">
    <location>
        <begin position="254"/>
        <end position="311"/>
    </location>
</feature>
<evidence type="ECO:0000256" key="1">
    <source>
        <dbReference type="SAM" id="MobiDB-lite"/>
    </source>
</evidence>
<evidence type="ECO:0000313" key="2">
    <source>
        <dbReference type="EMBL" id="RPA73765.1"/>
    </source>
</evidence>
<feature type="compositionally biased region" description="Polar residues" evidence="1">
    <location>
        <begin position="1"/>
        <end position="14"/>
    </location>
</feature>
<accession>A0A3N4HIK1</accession>
<proteinExistence type="predicted"/>